<protein>
    <submittedName>
        <fullName evidence="1">Uncharacterized protein</fullName>
    </submittedName>
</protein>
<dbReference type="RefSeq" id="WP_124318525.1">
    <property type="nucleotide sequence ID" value="NZ_CP027753.1"/>
</dbReference>
<sequence>MGNILGKGRLLYAGIARAADLARFTTLMLAACLSLGSTAEQPALPSSDYALPVQRYFSPSVTTIGFSDSQGFAPISAPQTQMAQPMVYQEQQRWVF</sequence>
<dbReference type="Proteomes" id="UP000268048">
    <property type="component" value="Chromosome"/>
</dbReference>
<organism evidence="1 2">
    <name type="scientific">Pseudomonas chlororaphis</name>
    <dbReference type="NCBI Taxonomy" id="587753"/>
    <lineage>
        <taxon>Bacteria</taxon>
        <taxon>Pseudomonadati</taxon>
        <taxon>Pseudomonadota</taxon>
        <taxon>Gammaproteobacteria</taxon>
        <taxon>Pseudomonadales</taxon>
        <taxon>Pseudomonadaceae</taxon>
        <taxon>Pseudomonas</taxon>
    </lineage>
</organism>
<dbReference type="EMBL" id="CP027753">
    <property type="protein sequence ID" value="AZE45732.1"/>
    <property type="molecule type" value="Genomic_DNA"/>
</dbReference>
<evidence type="ECO:0000313" key="1">
    <source>
        <dbReference type="EMBL" id="AZE45732.1"/>
    </source>
</evidence>
<dbReference type="AlphaFoldDB" id="A0A3G7TH85"/>
<reference evidence="1 2" key="1">
    <citation type="submission" date="2018-03" db="EMBL/GenBank/DDBJ databases">
        <title>Diversity of phytobeneficial traits revealed by whole-genome analysis of worldwide-isolated phenazine-producing Pseudomonas spp.</title>
        <authorList>
            <person name="Biessy A."/>
            <person name="Novinscak A."/>
            <person name="Blom J."/>
            <person name="Leger G."/>
            <person name="Thomashow L.S."/>
            <person name="Cazorla F.M."/>
            <person name="Josic D."/>
            <person name="Filion M."/>
        </authorList>
    </citation>
    <scope>NUCLEOTIDE SEQUENCE [LARGE SCALE GENOMIC DNA]</scope>
    <source>
        <strain evidence="1 2">B25</strain>
    </source>
</reference>
<accession>A0A3G7TH85</accession>
<proteinExistence type="predicted"/>
<evidence type="ECO:0000313" key="2">
    <source>
        <dbReference type="Proteomes" id="UP000268048"/>
    </source>
</evidence>
<name>A0A3G7TH85_9PSED</name>
<gene>
    <name evidence="1" type="ORF">C4K04_0021</name>
</gene>